<evidence type="ECO:0008006" key="4">
    <source>
        <dbReference type="Google" id="ProtNLM"/>
    </source>
</evidence>
<evidence type="ECO:0000313" key="3">
    <source>
        <dbReference type="Proteomes" id="UP000178869"/>
    </source>
</evidence>
<name>A0A1G2PGM2_9BACT</name>
<dbReference type="AlphaFoldDB" id="A0A1G2PGM2"/>
<evidence type="ECO:0000313" key="2">
    <source>
        <dbReference type="EMBL" id="OHA46732.1"/>
    </source>
</evidence>
<comment type="caution">
    <text evidence="2">The sequence shown here is derived from an EMBL/GenBank/DDBJ whole genome shotgun (WGS) entry which is preliminary data.</text>
</comment>
<sequence>MNKYRSPKQKFTIALVVCGTLVVAVVGLIIAPLFIQVVSNSAKLKAGMLEQVNEQAKFVAAQETTQDLLKISPQIDKIETFFLADDLRDLSNTLNAIENLAQIYNIDLKKQPTGATKESKGFSLVVRGTFPNIMNFIMRLEQFPKFSKIEGFSLATQRVAEGSNITQELSGSISFVIYLSPNN</sequence>
<keyword evidence="1" id="KW-0812">Transmembrane</keyword>
<keyword evidence="1" id="KW-0472">Membrane</keyword>
<proteinExistence type="predicted"/>
<gene>
    <name evidence="2" type="ORF">A2828_02430</name>
</gene>
<accession>A0A1G2PGM2</accession>
<dbReference type="Proteomes" id="UP000178869">
    <property type="component" value="Unassembled WGS sequence"/>
</dbReference>
<protein>
    <recommendedName>
        <fullName evidence="4">Type 4 fimbrial biogenesis protein PilO</fullName>
    </recommendedName>
</protein>
<dbReference type="EMBL" id="MHSR01000013">
    <property type="protein sequence ID" value="OHA46732.1"/>
    <property type="molecule type" value="Genomic_DNA"/>
</dbReference>
<evidence type="ECO:0000256" key="1">
    <source>
        <dbReference type="SAM" id="Phobius"/>
    </source>
</evidence>
<organism evidence="2 3">
    <name type="scientific">Candidatus Terrybacteria bacterium RIFCSPHIGHO2_01_FULL_43_35</name>
    <dbReference type="NCBI Taxonomy" id="1802361"/>
    <lineage>
        <taxon>Bacteria</taxon>
        <taxon>Candidatus Terryibacteriota</taxon>
    </lineage>
</organism>
<dbReference type="InterPro" id="IPR014717">
    <property type="entry name" value="Transl_elong_EF1B/ribsomal_bS6"/>
</dbReference>
<dbReference type="Gene3D" id="3.30.70.60">
    <property type="match status" value="1"/>
</dbReference>
<reference evidence="2 3" key="1">
    <citation type="journal article" date="2016" name="Nat. Commun.">
        <title>Thousands of microbial genomes shed light on interconnected biogeochemical processes in an aquifer system.</title>
        <authorList>
            <person name="Anantharaman K."/>
            <person name="Brown C.T."/>
            <person name="Hug L.A."/>
            <person name="Sharon I."/>
            <person name="Castelle C.J."/>
            <person name="Probst A.J."/>
            <person name="Thomas B.C."/>
            <person name="Singh A."/>
            <person name="Wilkins M.J."/>
            <person name="Karaoz U."/>
            <person name="Brodie E.L."/>
            <person name="Williams K.H."/>
            <person name="Hubbard S.S."/>
            <person name="Banfield J.F."/>
        </authorList>
    </citation>
    <scope>NUCLEOTIDE SEQUENCE [LARGE SCALE GENOMIC DNA]</scope>
</reference>
<keyword evidence="1" id="KW-1133">Transmembrane helix</keyword>
<feature type="transmembrane region" description="Helical" evidence="1">
    <location>
        <begin position="12"/>
        <end position="35"/>
    </location>
</feature>